<dbReference type="EMBL" id="VSSQ01067858">
    <property type="protein sequence ID" value="MPN20167.1"/>
    <property type="molecule type" value="Genomic_DNA"/>
</dbReference>
<evidence type="ECO:0008006" key="2">
    <source>
        <dbReference type="Google" id="ProtNLM"/>
    </source>
</evidence>
<accession>A0A645G020</accession>
<comment type="caution">
    <text evidence="1">The sequence shown here is derived from an EMBL/GenBank/DDBJ whole genome shotgun (WGS) entry which is preliminary data.</text>
</comment>
<gene>
    <name evidence="1" type="ORF">SDC9_167544</name>
</gene>
<name>A0A645G020_9ZZZZ</name>
<proteinExistence type="predicted"/>
<sequence>MADGGLCSLIHRFITADRTCQGKPVATVVTCRRSGATSALATLNSFFAMKSMPVVTSTYWNLLIGATPALARQDTEGLRTMRNLARNMAWLLKCMQAGKRNGIQNPDLE</sequence>
<reference evidence="1" key="1">
    <citation type="submission" date="2019-08" db="EMBL/GenBank/DDBJ databases">
        <authorList>
            <person name="Kucharzyk K."/>
            <person name="Murdoch R.W."/>
            <person name="Higgins S."/>
            <person name="Loffler F."/>
        </authorList>
    </citation>
    <scope>NUCLEOTIDE SEQUENCE</scope>
</reference>
<dbReference type="SUPFAM" id="SSF52218">
    <property type="entry name" value="Flavoproteins"/>
    <property type="match status" value="1"/>
</dbReference>
<dbReference type="InterPro" id="IPR029039">
    <property type="entry name" value="Flavoprotein-like_sf"/>
</dbReference>
<dbReference type="AlphaFoldDB" id="A0A645G020"/>
<dbReference type="Gene3D" id="3.40.50.360">
    <property type="match status" value="1"/>
</dbReference>
<protein>
    <recommendedName>
        <fullName evidence="2">NADPH-dependent FMN reductase-like domain-containing protein</fullName>
    </recommendedName>
</protein>
<organism evidence="1">
    <name type="scientific">bioreactor metagenome</name>
    <dbReference type="NCBI Taxonomy" id="1076179"/>
    <lineage>
        <taxon>unclassified sequences</taxon>
        <taxon>metagenomes</taxon>
        <taxon>ecological metagenomes</taxon>
    </lineage>
</organism>
<evidence type="ECO:0000313" key="1">
    <source>
        <dbReference type="EMBL" id="MPN20167.1"/>
    </source>
</evidence>